<keyword evidence="3" id="KW-1185">Reference proteome</keyword>
<name>A0ABN0VY74_9ACTN</name>
<evidence type="ECO:0000313" key="2">
    <source>
        <dbReference type="EMBL" id="GAA0320332.1"/>
    </source>
</evidence>
<dbReference type="EMBL" id="BAAABM010000007">
    <property type="protein sequence ID" value="GAA0320332.1"/>
    <property type="molecule type" value="Genomic_DNA"/>
</dbReference>
<feature type="region of interest" description="Disordered" evidence="1">
    <location>
        <begin position="26"/>
        <end position="50"/>
    </location>
</feature>
<dbReference type="Proteomes" id="UP001501822">
    <property type="component" value="Unassembled WGS sequence"/>
</dbReference>
<evidence type="ECO:0000313" key="3">
    <source>
        <dbReference type="Proteomes" id="UP001501822"/>
    </source>
</evidence>
<accession>A0ABN0VY74</accession>
<gene>
    <name evidence="2" type="ORF">GCM10010151_07530</name>
</gene>
<reference evidence="2 3" key="1">
    <citation type="journal article" date="2019" name="Int. J. Syst. Evol. Microbiol.">
        <title>The Global Catalogue of Microorganisms (GCM) 10K type strain sequencing project: providing services to taxonomists for standard genome sequencing and annotation.</title>
        <authorList>
            <consortium name="The Broad Institute Genomics Platform"/>
            <consortium name="The Broad Institute Genome Sequencing Center for Infectious Disease"/>
            <person name="Wu L."/>
            <person name="Ma J."/>
        </authorList>
    </citation>
    <scope>NUCLEOTIDE SEQUENCE [LARGE SCALE GENOMIC DNA]</scope>
    <source>
        <strain evidence="2 3">JCM 3146</strain>
    </source>
</reference>
<comment type="caution">
    <text evidence="2">The sequence shown here is derived from an EMBL/GenBank/DDBJ whole genome shotgun (WGS) entry which is preliminary data.</text>
</comment>
<proteinExistence type="predicted"/>
<protein>
    <submittedName>
        <fullName evidence="2">Uncharacterized protein</fullName>
    </submittedName>
</protein>
<sequence length="106" mass="10757">MINTSTCSPPVIPVSLPACPYAPHGTPGCADPRRATAKAPGRRGFREHGVHSEDGAAVAAAMGVCFWPGRRGRAPTGSPAPEAAAEPPPALLVAVSLVRLTGPEGR</sequence>
<evidence type="ECO:0000256" key="1">
    <source>
        <dbReference type="SAM" id="MobiDB-lite"/>
    </source>
</evidence>
<organism evidence="2 3">
    <name type="scientific">Actinoallomurus spadix</name>
    <dbReference type="NCBI Taxonomy" id="79912"/>
    <lineage>
        <taxon>Bacteria</taxon>
        <taxon>Bacillati</taxon>
        <taxon>Actinomycetota</taxon>
        <taxon>Actinomycetes</taxon>
        <taxon>Streptosporangiales</taxon>
        <taxon>Thermomonosporaceae</taxon>
        <taxon>Actinoallomurus</taxon>
    </lineage>
</organism>